<keyword evidence="4" id="KW-0812">Transmembrane</keyword>
<evidence type="ECO:0000256" key="7">
    <source>
        <dbReference type="ARBA" id="ARBA00023136"/>
    </source>
</evidence>
<reference evidence="9" key="1">
    <citation type="journal article" date="2014" name="Front. Microbiol.">
        <title>High frequency of phylogenetically diverse reductive dehalogenase-homologous genes in deep subseafloor sedimentary metagenomes.</title>
        <authorList>
            <person name="Kawai M."/>
            <person name="Futagami T."/>
            <person name="Toyoda A."/>
            <person name="Takaki Y."/>
            <person name="Nishi S."/>
            <person name="Hori S."/>
            <person name="Arai W."/>
            <person name="Tsubouchi T."/>
            <person name="Morono Y."/>
            <person name="Uchiyama I."/>
            <person name="Ito T."/>
            <person name="Fujiyama A."/>
            <person name="Inagaki F."/>
            <person name="Takami H."/>
        </authorList>
    </citation>
    <scope>NUCLEOTIDE SEQUENCE</scope>
    <source>
        <strain evidence="9">Expedition CK06-06</strain>
    </source>
</reference>
<organism evidence="9">
    <name type="scientific">marine sediment metagenome</name>
    <dbReference type="NCBI Taxonomy" id="412755"/>
    <lineage>
        <taxon>unclassified sequences</taxon>
        <taxon>metagenomes</taxon>
        <taxon>ecological metagenomes</taxon>
    </lineage>
</organism>
<dbReference type="PANTHER" id="PTHR48090">
    <property type="entry name" value="UNDECAPRENYL-PHOSPHATE 4-DEOXY-4-FORMAMIDO-L-ARABINOSE TRANSFERASE-RELATED"/>
    <property type="match status" value="1"/>
</dbReference>
<evidence type="ECO:0000256" key="2">
    <source>
        <dbReference type="ARBA" id="ARBA00022676"/>
    </source>
</evidence>
<protein>
    <recommendedName>
        <fullName evidence="8">Glycosyltransferase 2-like domain-containing protein</fullName>
    </recommendedName>
</protein>
<keyword evidence="6" id="KW-1133">Transmembrane helix</keyword>
<evidence type="ECO:0000256" key="1">
    <source>
        <dbReference type="ARBA" id="ARBA00022475"/>
    </source>
</evidence>
<keyword evidence="7" id="KW-0472">Membrane</keyword>
<keyword evidence="2" id="KW-0328">Glycosyltransferase</keyword>
<dbReference type="InterPro" id="IPR050256">
    <property type="entry name" value="Glycosyltransferase_2"/>
</dbReference>
<name>X0T931_9ZZZZ</name>
<dbReference type="InterPro" id="IPR001173">
    <property type="entry name" value="Glyco_trans_2-like"/>
</dbReference>
<dbReference type="Pfam" id="PF00535">
    <property type="entry name" value="Glycos_transf_2"/>
    <property type="match status" value="1"/>
</dbReference>
<evidence type="ECO:0000256" key="3">
    <source>
        <dbReference type="ARBA" id="ARBA00022679"/>
    </source>
</evidence>
<evidence type="ECO:0000256" key="6">
    <source>
        <dbReference type="ARBA" id="ARBA00022989"/>
    </source>
</evidence>
<evidence type="ECO:0000259" key="8">
    <source>
        <dbReference type="Pfam" id="PF00535"/>
    </source>
</evidence>
<keyword evidence="5" id="KW-0448">Lipopolysaccharide biosynthesis</keyword>
<dbReference type="PANTHER" id="PTHR48090:SF3">
    <property type="entry name" value="UNDECAPRENYL-PHOSPHATE 4-DEOXY-4-FORMAMIDO-L-ARABINOSE TRANSFERASE"/>
    <property type="match status" value="1"/>
</dbReference>
<feature type="domain" description="Glycosyltransferase 2-like" evidence="8">
    <location>
        <begin position="13"/>
        <end position="175"/>
    </location>
</feature>
<dbReference type="InterPro" id="IPR029044">
    <property type="entry name" value="Nucleotide-diphossugar_trans"/>
</dbReference>
<sequence>MGEGNLSKEETISVLVSVVSEADDLEEIQRELIAELEKLRVDYEVLYLVGSALPKALEQVHSLQRQEPHRVRVLQFAEVVGKAGMLVAGIERAKGEVLITLPGHFEIDLGIVGALYRAVREDTDLVFASRGRGSVGIFGRIQSGLFNKLVSLAAKSHFVDIASETRAFRREVAEETPLYGEFYRYLPMLAERLGFRVREIPGAQHSRMRGSVIHAPRVYFWRAI</sequence>
<proteinExistence type="predicted"/>
<dbReference type="GO" id="GO:0005886">
    <property type="term" value="C:plasma membrane"/>
    <property type="evidence" value="ECO:0007669"/>
    <property type="project" value="TreeGrafter"/>
</dbReference>
<evidence type="ECO:0000256" key="4">
    <source>
        <dbReference type="ARBA" id="ARBA00022692"/>
    </source>
</evidence>
<gene>
    <name evidence="9" type="ORF">S01H1_07001</name>
</gene>
<accession>X0T931</accession>
<evidence type="ECO:0000313" key="9">
    <source>
        <dbReference type="EMBL" id="GAF84702.1"/>
    </source>
</evidence>
<comment type="caution">
    <text evidence="9">The sequence shown here is derived from an EMBL/GenBank/DDBJ whole genome shotgun (WGS) entry which is preliminary data.</text>
</comment>
<feature type="non-terminal residue" evidence="9">
    <location>
        <position position="224"/>
    </location>
</feature>
<dbReference type="GO" id="GO:0009103">
    <property type="term" value="P:lipopolysaccharide biosynthetic process"/>
    <property type="evidence" value="ECO:0007669"/>
    <property type="project" value="UniProtKB-KW"/>
</dbReference>
<dbReference type="GO" id="GO:0099621">
    <property type="term" value="F:undecaprenyl-phosphate 4-deoxy-4-formamido-L-arabinose transferase activity"/>
    <property type="evidence" value="ECO:0007669"/>
    <property type="project" value="TreeGrafter"/>
</dbReference>
<dbReference type="EMBL" id="BARS01003612">
    <property type="protein sequence ID" value="GAF84702.1"/>
    <property type="molecule type" value="Genomic_DNA"/>
</dbReference>
<dbReference type="AlphaFoldDB" id="X0T931"/>
<keyword evidence="3" id="KW-0808">Transferase</keyword>
<dbReference type="Gene3D" id="3.90.550.10">
    <property type="entry name" value="Spore Coat Polysaccharide Biosynthesis Protein SpsA, Chain A"/>
    <property type="match status" value="1"/>
</dbReference>
<evidence type="ECO:0000256" key="5">
    <source>
        <dbReference type="ARBA" id="ARBA00022985"/>
    </source>
</evidence>
<keyword evidence="1" id="KW-1003">Cell membrane</keyword>
<dbReference type="SUPFAM" id="SSF53448">
    <property type="entry name" value="Nucleotide-diphospho-sugar transferases"/>
    <property type="match status" value="1"/>
</dbReference>